<accession>A0A9P7RS10</accession>
<dbReference type="GO" id="GO:0005739">
    <property type="term" value="C:mitochondrion"/>
    <property type="evidence" value="ECO:0007669"/>
    <property type="project" value="TreeGrafter"/>
</dbReference>
<dbReference type="InterPro" id="IPR019190">
    <property type="entry name" value="EXOV"/>
</dbReference>
<evidence type="ECO:0000313" key="3">
    <source>
        <dbReference type="EMBL" id="KAG7088602.1"/>
    </source>
</evidence>
<reference evidence="3" key="1">
    <citation type="journal article" date="2021" name="Genome Biol. Evol.">
        <title>The assembled and annotated genome of the fairy-ring fungus Marasmius oreades.</title>
        <authorList>
            <person name="Hiltunen M."/>
            <person name="Ament-Velasquez S.L."/>
            <person name="Johannesson H."/>
        </authorList>
    </citation>
    <scope>NUCLEOTIDE SEQUENCE</scope>
    <source>
        <strain evidence="3">03SP1</strain>
    </source>
</reference>
<keyword evidence="4" id="KW-1185">Reference proteome</keyword>
<dbReference type="GeneID" id="66081651"/>
<gene>
    <name evidence="3" type="ORF">E1B28_012576</name>
</gene>
<dbReference type="OrthoDB" id="354769at2759"/>
<feature type="compositionally biased region" description="Basic and acidic residues" evidence="2">
    <location>
        <begin position="493"/>
        <end position="507"/>
    </location>
</feature>
<evidence type="ECO:0000256" key="1">
    <source>
        <dbReference type="ARBA" id="ARBA00009797"/>
    </source>
</evidence>
<feature type="region of interest" description="Disordered" evidence="2">
    <location>
        <begin position="227"/>
        <end position="266"/>
    </location>
</feature>
<feature type="region of interest" description="Disordered" evidence="2">
    <location>
        <begin position="493"/>
        <end position="523"/>
    </location>
</feature>
<evidence type="ECO:0000313" key="4">
    <source>
        <dbReference type="Proteomes" id="UP001049176"/>
    </source>
</evidence>
<dbReference type="GO" id="GO:0005634">
    <property type="term" value="C:nucleus"/>
    <property type="evidence" value="ECO:0007669"/>
    <property type="project" value="TreeGrafter"/>
</dbReference>
<dbReference type="PANTHER" id="PTHR14464">
    <property type="entry name" value="EXONUCLEASE V"/>
    <property type="match status" value="1"/>
</dbReference>
<dbReference type="RefSeq" id="XP_043005073.1">
    <property type="nucleotide sequence ID" value="XM_043157705.1"/>
</dbReference>
<dbReference type="GO" id="GO:0036297">
    <property type="term" value="P:interstrand cross-link repair"/>
    <property type="evidence" value="ECO:0007669"/>
    <property type="project" value="TreeGrafter"/>
</dbReference>
<protein>
    <submittedName>
        <fullName evidence="3">Uncharacterized protein</fullName>
    </submittedName>
</protein>
<name>A0A9P7RS10_9AGAR</name>
<comment type="caution">
    <text evidence="3">The sequence shown here is derived from an EMBL/GenBank/DDBJ whole genome shotgun (WGS) entry which is preliminary data.</text>
</comment>
<dbReference type="Pfam" id="PF09810">
    <property type="entry name" value="Exo5"/>
    <property type="match status" value="2"/>
</dbReference>
<dbReference type="AlphaFoldDB" id="A0A9P7RS10"/>
<comment type="similarity">
    <text evidence="1">Belongs to the EXO5 family.</text>
</comment>
<feature type="compositionally biased region" description="Low complexity" evidence="2">
    <location>
        <begin position="232"/>
        <end position="244"/>
    </location>
</feature>
<dbReference type="GO" id="GO:0045145">
    <property type="term" value="F:single-stranded DNA 5'-3' DNA exonuclease activity"/>
    <property type="evidence" value="ECO:0007669"/>
    <property type="project" value="InterPro"/>
</dbReference>
<evidence type="ECO:0000256" key="2">
    <source>
        <dbReference type="SAM" id="MobiDB-lite"/>
    </source>
</evidence>
<proteinExistence type="inferred from homology"/>
<dbReference type="PANTHER" id="PTHR14464:SF4">
    <property type="entry name" value="EXONUCLEASE V"/>
    <property type="match status" value="1"/>
</dbReference>
<sequence length="570" mass="64283">MAQKTIPESDEFEDIDEFAHWTQADFDFLDAQLASPKVQGLPQVPVELDFGLFGLDSTMLKPSSSRLLPPHLSSRTGSALSPNSPLQRFRRTRHLSVTDLVSPAWCEYQFDYGLRQGRHKKLSERPDSFVTKAGEEIQVDKTIAVKNEVQLDRGKAVHKKLEREIRPEDVIVPVDTKEDGWGLRLLNMITGFQTLLQMGCAREFPVFGIVEGHVVIGVIDEIITTKAGRDMPSSSSKRPSSNSNTPRKPKRSRTSPGILTREASHNSTKLKSVVSLASVSLDRVRQTSSPEEHYILHLNDTKTRRSNTLPSDDDTLSSRLQLMMYHRLLSNLLAKFDFSTLWNKLEVNPSQKFSQTFLSEAGLGELASYEIGCLDDLTALWHAKLLDLRIAHVDARLTLVYRSQQSLRNEQREGEGKAGDKTPELEFISPQEQMDIARAIEASLQDLVATGEPFAALDKTGLPESVPLDDPDDGFQWTQHQSHLRRLNRITSRTEGEISRDQRHKDQASGVHAIGKSSDTKDETDANIIGTKDFLYSASFLDNHIRDVMRWWEGYREPRGVSLEQAWRCS</sequence>
<dbReference type="EMBL" id="CM032188">
    <property type="protein sequence ID" value="KAG7088602.1"/>
    <property type="molecule type" value="Genomic_DNA"/>
</dbReference>
<dbReference type="KEGG" id="more:E1B28_012576"/>
<organism evidence="3 4">
    <name type="scientific">Marasmius oreades</name>
    <name type="common">fairy-ring Marasmius</name>
    <dbReference type="NCBI Taxonomy" id="181124"/>
    <lineage>
        <taxon>Eukaryota</taxon>
        <taxon>Fungi</taxon>
        <taxon>Dikarya</taxon>
        <taxon>Basidiomycota</taxon>
        <taxon>Agaricomycotina</taxon>
        <taxon>Agaricomycetes</taxon>
        <taxon>Agaricomycetidae</taxon>
        <taxon>Agaricales</taxon>
        <taxon>Marasmiineae</taxon>
        <taxon>Marasmiaceae</taxon>
        <taxon>Marasmius</taxon>
    </lineage>
</organism>
<dbReference type="Proteomes" id="UP001049176">
    <property type="component" value="Chromosome 8"/>
</dbReference>